<evidence type="ECO:0000313" key="1">
    <source>
        <dbReference type="EMBL" id="RCS56562.1"/>
    </source>
</evidence>
<dbReference type="InterPro" id="IPR045584">
    <property type="entry name" value="Pilin-like"/>
</dbReference>
<dbReference type="EMBL" id="QPGB01000006">
    <property type="protein sequence ID" value="RCS56562.1"/>
    <property type="molecule type" value="Genomic_DNA"/>
</dbReference>
<accession>A0A368KZI1</accession>
<evidence type="ECO:0008006" key="3">
    <source>
        <dbReference type="Google" id="ProtNLM"/>
    </source>
</evidence>
<name>A0A368KZI1_9BURK</name>
<organism evidence="1 2">
    <name type="scientific">Parvibium lacunae</name>
    <dbReference type="NCBI Taxonomy" id="1888893"/>
    <lineage>
        <taxon>Bacteria</taxon>
        <taxon>Pseudomonadati</taxon>
        <taxon>Pseudomonadota</taxon>
        <taxon>Betaproteobacteria</taxon>
        <taxon>Burkholderiales</taxon>
        <taxon>Alcaligenaceae</taxon>
        <taxon>Parvibium</taxon>
    </lineage>
</organism>
<dbReference type="AlphaFoldDB" id="A0A368KZI1"/>
<proteinExistence type="predicted"/>
<sequence length="275" mass="28668">MVLLIIALAAVALLPMISNNVEQTRIQQERSELQQYKQILLGYVSANGRFPCPATHPSLGGGATDSLGLGNPSPPGITNCAVQLGFLPARSLNLTTTNPAPQGLLPTPFGAGASDPRFMYRYALTNLAAPGAIEGGGAPPAGLIHAFANVNGSFPMNGLGAGQIRLALNADLLNGRGLSVCATRTNITASSCGDISNVVLTDLVAVIFSSGANVINNSLDEAENIEQARQRIYILPPALRRESGSPEGIFDDQFIGISFPEYLAALSAGGWTIRQ</sequence>
<protein>
    <recommendedName>
        <fullName evidence="3">Type II secretion system protein</fullName>
    </recommendedName>
</protein>
<dbReference type="Proteomes" id="UP000252357">
    <property type="component" value="Unassembled WGS sequence"/>
</dbReference>
<evidence type="ECO:0000313" key="2">
    <source>
        <dbReference type="Proteomes" id="UP000252357"/>
    </source>
</evidence>
<reference evidence="1 2" key="1">
    <citation type="journal article" date="2018" name="Int. J. Syst. Evol. Microbiol.">
        <title>Parvibium lacunae gen. nov., sp. nov., a new member of the family Alcaligenaceae isolated from a freshwater pond.</title>
        <authorList>
            <person name="Chen W.M."/>
            <person name="Xie P.B."/>
            <person name="Hsu M.Y."/>
            <person name="Sheu S.Y."/>
        </authorList>
    </citation>
    <scope>NUCLEOTIDE SEQUENCE [LARGE SCALE GENOMIC DNA]</scope>
    <source>
        <strain evidence="1 2">KMB9</strain>
    </source>
</reference>
<comment type="caution">
    <text evidence="1">The sequence shown here is derived from an EMBL/GenBank/DDBJ whole genome shotgun (WGS) entry which is preliminary data.</text>
</comment>
<gene>
    <name evidence="1" type="ORF">DU000_11390</name>
</gene>
<keyword evidence="2" id="KW-1185">Reference proteome</keyword>
<dbReference type="SUPFAM" id="SSF54523">
    <property type="entry name" value="Pili subunits"/>
    <property type="match status" value="1"/>
</dbReference>